<sequence length="585" mass="64231">MDRFWLPRVGGSSLLSYGSAAVVSIAALLKLQEQATNYFGSETHCFKSVRTNWDDIPTANCFTVSPKGIITNVYAVDDSKIGSGSEALSKGYAIPGLWDGHGHLLQYGEFLHSVDLFGTTSLDEARARVREYADKNPQAGSKMEWITGVGWDQMAYGKMPMADDLSADEILNGKFIALSRVDVHCIWVSQAVLDLLPETIPDVPGGEIVRDPGMGVFCDNAMDIIMALWPKPSNEKKSTFIKSAMTSLNELGIVGMHDAGVTPDNLALYQSLASGNDWTVRVYAMVECFKRNTFCADEVERHVRADGRLSIQSVKLFGDGALGSWGSAMIDPYSDRPDTSGSLLVNATELTYLATAWSRRGFQVNIHAIGDLANRYAVDAMTVALRLLCPDLTQPLSLCQAKHRFRIEHSQIIHPADQDRIHAVGIIPSIQPTHATSDMAYAELRLGHERTAAEAYRMRSLLDLNPVLGSDFPVEPADPFQGLYAAITRKSPHTGQAPEGFPDGWYAEETLDLDQAVRGFTLGPAYGGFMEGRAGVIRPGAFADWVVIDRPLEAIESVEELRAFKVRETWVGGKRVFKRELRVAP</sequence>
<dbReference type="AlphaFoldDB" id="A0A9P9BM71"/>
<comment type="caution">
    <text evidence="2">The sequence shown here is derived from an EMBL/GenBank/DDBJ whole genome shotgun (WGS) entry which is preliminary data.</text>
</comment>
<dbReference type="Gene3D" id="3.20.20.140">
    <property type="entry name" value="Metal-dependent hydrolases"/>
    <property type="match status" value="1"/>
</dbReference>
<name>A0A9P9BM71_9PEZI</name>
<organism evidence="2 3">
    <name type="scientific">Microdochium trichocladiopsis</name>
    <dbReference type="NCBI Taxonomy" id="1682393"/>
    <lineage>
        <taxon>Eukaryota</taxon>
        <taxon>Fungi</taxon>
        <taxon>Dikarya</taxon>
        <taxon>Ascomycota</taxon>
        <taxon>Pezizomycotina</taxon>
        <taxon>Sordariomycetes</taxon>
        <taxon>Xylariomycetidae</taxon>
        <taxon>Xylariales</taxon>
        <taxon>Microdochiaceae</taxon>
        <taxon>Microdochium</taxon>
    </lineage>
</organism>
<dbReference type="SUPFAM" id="SSF51556">
    <property type="entry name" value="Metallo-dependent hydrolases"/>
    <property type="match status" value="1"/>
</dbReference>
<dbReference type="InterPro" id="IPR013108">
    <property type="entry name" value="Amidohydro_3"/>
</dbReference>
<dbReference type="CDD" id="cd01300">
    <property type="entry name" value="YtcJ_like"/>
    <property type="match status" value="1"/>
</dbReference>
<evidence type="ECO:0000259" key="1">
    <source>
        <dbReference type="Pfam" id="PF07969"/>
    </source>
</evidence>
<dbReference type="Pfam" id="PF07969">
    <property type="entry name" value="Amidohydro_3"/>
    <property type="match status" value="1"/>
</dbReference>
<accession>A0A9P9BM71</accession>
<dbReference type="GO" id="GO:0016810">
    <property type="term" value="F:hydrolase activity, acting on carbon-nitrogen (but not peptide) bonds"/>
    <property type="evidence" value="ECO:0007669"/>
    <property type="project" value="InterPro"/>
</dbReference>
<keyword evidence="3" id="KW-1185">Reference proteome</keyword>
<dbReference type="OrthoDB" id="3501663at2759"/>
<dbReference type="InterPro" id="IPR033932">
    <property type="entry name" value="YtcJ-like"/>
</dbReference>
<protein>
    <submittedName>
        <fullName evidence="2">Amidohydrolase 3</fullName>
    </submittedName>
</protein>
<reference evidence="2" key="1">
    <citation type="journal article" date="2021" name="Nat. Commun.">
        <title>Genetic determinants of endophytism in the Arabidopsis root mycobiome.</title>
        <authorList>
            <person name="Mesny F."/>
            <person name="Miyauchi S."/>
            <person name="Thiergart T."/>
            <person name="Pickel B."/>
            <person name="Atanasova L."/>
            <person name="Karlsson M."/>
            <person name="Huettel B."/>
            <person name="Barry K.W."/>
            <person name="Haridas S."/>
            <person name="Chen C."/>
            <person name="Bauer D."/>
            <person name="Andreopoulos W."/>
            <person name="Pangilinan J."/>
            <person name="LaButti K."/>
            <person name="Riley R."/>
            <person name="Lipzen A."/>
            <person name="Clum A."/>
            <person name="Drula E."/>
            <person name="Henrissat B."/>
            <person name="Kohler A."/>
            <person name="Grigoriev I.V."/>
            <person name="Martin F.M."/>
            <person name="Hacquard S."/>
        </authorList>
    </citation>
    <scope>NUCLEOTIDE SEQUENCE</scope>
    <source>
        <strain evidence="2">MPI-CAGE-CH-0230</strain>
    </source>
</reference>
<dbReference type="RefSeq" id="XP_046009210.1">
    <property type="nucleotide sequence ID" value="XM_046154736.1"/>
</dbReference>
<dbReference type="Gene3D" id="3.10.310.70">
    <property type="match status" value="1"/>
</dbReference>
<dbReference type="InterPro" id="IPR032466">
    <property type="entry name" value="Metal_Hydrolase"/>
</dbReference>
<evidence type="ECO:0000313" key="2">
    <source>
        <dbReference type="EMBL" id="KAH7025993.1"/>
    </source>
</evidence>
<dbReference type="InterPro" id="IPR011059">
    <property type="entry name" value="Metal-dep_hydrolase_composite"/>
</dbReference>
<proteinExistence type="predicted"/>
<dbReference type="PANTHER" id="PTHR22642:SF2">
    <property type="entry name" value="PROTEIN LONG AFTER FAR-RED 3"/>
    <property type="match status" value="1"/>
</dbReference>
<evidence type="ECO:0000313" key="3">
    <source>
        <dbReference type="Proteomes" id="UP000756346"/>
    </source>
</evidence>
<feature type="domain" description="Amidohydrolase 3" evidence="1">
    <location>
        <begin position="91"/>
        <end position="577"/>
    </location>
</feature>
<dbReference type="EMBL" id="JAGTJQ010000008">
    <property type="protein sequence ID" value="KAH7025993.1"/>
    <property type="molecule type" value="Genomic_DNA"/>
</dbReference>
<dbReference type="Proteomes" id="UP000756346">
    <property type="component" value="Unassembled WGS sequence"/>
</dbReference>
<dbReference type="Gene3D" id="2.30.40.10">
    <property type="entry name" value="Urease, subunit C, domain 1"/>
    <property type="match status" value="1"/>
</dbReference>
<dbReference type="PANTHER" id="PTHR22642">
    <property type="entry name" value="IMIDAZOLONEPROPIONASE"/>
    <property type="match status" value="1"/>
</dbReference>
<dbReference type="GeneID" id="70184282"/>
<gene>
    <name evidence="2" type="ORF">B0I36DRAFT_329655</name>
</gene>